<gene>
    <name evidence="2" type="ORF">LX64_01100</name>
</gene>
<keyword evidence="1" id="KW-1133">Transmembrane helix</keyword>
<keyword evidence="1" id="KW-0472">Membrane</keyword>
<dbReference type="OrthoDB" id="193443at2"/>
<feature type="transmembrane region" description="Helical" evidence="1">
    <location>
        <begin position="45"/>
        <end position="69"/>
    </location>
</feature>
<evidence type="ECO:0000256" key="1">
    <source>
        <dbReference type="SAM" id="Phobius"/>
    </source>
</evidence>
<sequence length="118" mass="13709">MNILAYAIYLTITFYITTRVGRVLFKNGYVFVLPLLENDEKLTLFVNKMLLTGYYLVNLGYATAIIITWHNITTWTYLVQSIVEMIGRILLILAGLHWMNMIVIHNYGKQILSSHHKT</sequence>
<protein>
    <submittedName>
        <fullName evidence="2">Uncharacterized protein</fullName>
    </submittedName>
</protein>
<comment type="caution">
    <text evidence="2">The sequence shown here is derived from an EMBL/GenBank/DDBJ whole genome shotgun (WGS) entry which is preliminary data.</text>
</comment>
<dbReference type="RefSeq" id="WP_111596602.1">
    <property type="nucleotide sequence ID" value="NZ_QLLL01000002.1"/>
</dbReference>
<dbReference type="Proteomes" id="UP000249547">
    <property type="component" value="Unassembled WGS sequence"/>
</dbReference>
<evidence type="ECO:0000313" key="3">
    <source>
        <dbReference type="Proteomes" id="UP000249547"/>
    </source>
</evidence>
<keyword evidence="3" id="KW-1185">Reference proteome</keyword>
<proteinExistence type="predicted"/>
<organism evidence="2 3">
    <name type="scientific">Chitinophaga skermanii</name>
    <dbReference type="NCBI Taxonomy" id="331697"/>
    <lineage>
        <taxon>Bacteria</taxon>
        <taxon>Pseudomonadati</taxon>
        <taxon>Bacteroidota</taxon>
        <taxon>Chitinophagia</taxon>
        <taxon>Chitinophagales</taxon>
        <taxon>Chitinophagaceae</taxon>
        <taxon>Chitinophaga</taxon>
    </lineage>
</organism>
<feature type="transmembrane region" description="Helical" evidence="1">
    <location>
        <begin position="89"/>
        <end position="108"/>
    </location>
</feature>
<accession>A0A327QV10</accession>
<feature type="transmembrane region" description="Helical" evidence="1">
    <location>
        <begin position="6"/>
        <end position="25"/>
    </location>
</feature>
<dbReference type="AlphaFoldDB" id="A0A327QV10"/>
<dbReference type="EMBL" id="QLLL01000002">
    <property type="protein sequence ID" value="RAJ08449.1"/>
    <property type="molecule type" value="Genomic_DNA"/>
</dbReference>
<evidence type="ECO:0000313" key="2">
    <source>
        <dbReference type="EMBL" id="RAJ08449.1"/>
    </source>
</evidence>
<keyword evidence="1" id="KW-0812">Transmembrane</keyword>
<name>A0A327QV10_9BACT</name>
<reference evidence="2 3" key="1">
    <citation type="submission" date="2018-06" db="EMBL/GenBank/DDBJ databases">
        <title>Genomic Encyclopedia of Archaeal and Bacterial Type Strains, Phase II (KMG-II): from individual species to whole genera.</title>
        <authorList>
            <person name="Goeker M."/>
        </authorList>
    </citation>
    <scope>NUCLEOTIDE SEQUENCE [LARGE SCALE GENOMIC DNA]</scope>
    <source>
        <strain evidence="2 3">DSM 23857</strain>
    </source>
</reference>